<reference evidence="2" key="1">
    <citation type="submission" date="2015-12" db="EMBL/GenBank/DDBJ databases">
        <title>Update maize B73 reference genome by single molecule sequencing technologies.</title>
        <authorList>
            <consortium name="Maize Genome Sequencing Project"/>
            <person name="Ware D."/>
        </authorList>
    </citation>
    <scope>NUCLEOTIDE SEQUENCE</scope>
    <source>
        <tissue evidence="2">Seedling</tissue>
    </source>
</reference>
<sequence length="203" mass="22665">MDPLQASSNTSKHSARHASDCLAPILRAATARNAARARGRCRRCPRRRPRPPGSATPPPRPRSGPGSAAPSRARPWRCDLQAYRPGATKKHARTYELSEARSARAVDRSSMGWRLAVVVSVEQVEDFLALVHLFRRQLLRHVAHPSQPQPLPLAMDALDEQCRAFFYSDSISSDQKSKQQIPIWQATGHLFLVLVGHQKTTRQ</sequence>
<organism evidence="2">
    <name type="scientific">Zea mays</name>
    <name type="common">Maize</name>
    <dbReference type="NCBI Taxonomy" id="4577"/>
    <lineage>
        <taxon>Eukaryota</taxon>
        <taxon>Viridiplantae</taxon>
        <taxon>Streptophyta</taxon>
        <taxon>Embryophyta</taxon>
        <taxon>Tracheophyta</taxon>
        <taxon>Spermatophyta</taxon>
        <taxon>Magnoliopsida</taxon>
        <taxon>Liliopsida</taxon>
        <taxon>Poales</taxon>
        <taxon>Poaceae</taxon>
        <taxon>PACMAD clade</taxon>
        <taxon>Panicoideae</taxon>
        <taxon>Andropogonodae</taxon>
        <taxon>Andropogoneae</taxon>
        <taxon>Tripsacinae</taxon>
        <taxon>Zea</taxon>
    </lineage>
</organism>
<feature type="compositionally biased region" description="Low complexity" evidence="1">
    <location>
        <begin position="63"/>
        <end position="73"/>
    </location>
</feature>
<proteinExistence type="predicted"/>
<dbReference type="EMBL" id="CM000786">
    <property type="protein sequence ID" value="AQK46685.1"/>
    <property type="molecule type" value="Genomic_DNA"/>
</dbReference>
<feature type="compositionally biased region" description="Basic residues" evidence="1">
    <location>
        <begin position="35"/>
        <end position="50"/>
    </location>
</feature>
<evidence type="ECO:0000256" key="1">
    <source>
        <dbReference type="SAM" id="MobiDB-lite"/>
    </source>
</evidence>
<feature type="region of interest" description="Disordered" evidence="1">
    <location>
        <begin position="1"/>
        <end position="20"/>
    </location>
</feature>
<dbReference type="AlphaFoldDB" id="K7U7E4"/>
<feature type="compositionally biased region" description="Polar residues" evidence="1">
    <location>
        <begin position="1"/>
        <end position="12"/>
    </location>
</feature>
<dbReference type="InParanoid" id="K7U7E4"/>
<feature type="compositionally biased region" description="Pro residues" evidence="1">
    <location>
        <begin position="51"/>
        <end position="62"/>
    </location>
</feature>
<feature type="region of interest" description="Disordered" evidence="1">
    <location>
        <begin position="32"/>
        <end position="75"/>
    </location>
</feature>
<dbReference type="HOGENOM" id="CLU_1350644_0_0_1"/>
<protein>
    <submittedName>
        <fullName evidence="2">Uncharacterized protein</fullName>
    </submittedName>
</protein>
<gene>
    <name evidence="2" type="ORF">ZEAMMB73_Zm00001d026462</name>
</gene>
<name>K7U7E4_MAIZE</name>
<accession>K7U7E4</accession>
<dbReference type="PaxDb" id="4577-AC234202.1_FGP005"/>
<evidence type="ECO:0000313" key="2">
    <source>
        <dbReference type="EMBL" id="AQK46685.1"/>
    </source>
</evidence>